<evidence type="ECO:0000313" key="3">
    <source>
        <dbReference type="Proteomes" id="UP000007812"/>
    </source>
</evidence>
<keyword evidence="3" id="KW-1185">Reference proteome</keyword>
<evidence type="ECO:0000313" key="2">
    <source>
        <dbReference type="EMBL" id="AEB94304.1"/>
    </source>
</evidence>
<dbReference type="EMBL" id="CP002656">
    <property type="protein sequence ID" value="AEB94304.1"/>
    <property type="molecule type" value="Genomic_DNA"/>
</dbReference>
<keyword evidence="1" id="KW-0812">Transmembrane</keyword>
<reference evidence="2 3" key="1">
    <citation type="journal article" date="2011" name="J. Bacteriol.">
        <title>Complete genome sequence of Metallosphaera cuprina, a metal sulfide-oxidizing archaeon from a hot spring.</title>
        <authorList>
            <person name="Liu L.J."/>
            <person name="You X.Y."/>
            <person name="Zheng H."/>
            <person name="Wang S."/>
            <person name="Jiang C.Y."/>
            <person name="Liu S.J."/>
        </authorList>
    </citation>
    <scope>NUCLEOTIDE SEQUENCE [LARGE SCALE GENOMIC DNA]</scope>
    <source>
        <strain evidence="2 3">Ar-4</strain>
    </source>
</reference>
<protein>
    <submittedName>
        <fullName evidence="2">Uncharacterized protein</fullName>
    </submittedName>
</protein>
<proteinExistence type="predicted"/>
<feature type="transmembrane region" description="Helical" evidence="1">
    <location>
        <begin position="5"/>
        <end position="27"/>
    </location>
</feature>
<dbReference type="GeneID" id="10492390"/>
<dbReference type="HOGENOM" id="CLU_133055_0_0_2"/>
<keyword evidence="1" id="KW-0472">Membrane</keyword>
<sequence>MKYSLIIAGSVLLVVGLLLYISIPLYYPGYGTINDVFKANRGATSLGPNESEIIKNISAQRGDAILFLVLTGNVNVSLLNSSKMPIINQQRDISVALNQSTYYIQLINTGNTSVNVTYTYGIFNAESISNFYYGLGIFETFLEILILIGGAMILWAAISWILTKRK</sequence>
<dbReference type="RefSeq" id="WP_013736804.1">
    <property type="nucleotide sequence ID" value="NC_015435.1"/>
</dbReference>
<dbReference type="PATRIC" id="fig|1006006.8.peg.196"/>
<dbReference type="KEGG" id="mcn:Mcup_0195"/>
<dbReference type="eggNOG" id="arCOG07271">
    <property type="taxonomic scope" value="Archaea"/>
</dbReference>
<evidence type="ECO:0000256" key="1">
    <source>
        <dbReference type="SAM" id="Phobius"/>
    </source>
</evidence>
<dbReference type="Proteomes" id="UP000007812">
    <property type="component" value="Chromosome"/>
</dbReference>
<dbReference type="STRING" id="1006006.Mcup_0195"/>
<feature type="transmembrane region" description="Helical" evidence="1">
    <location>
        <begin position="141"/>
        <end position="162"/>
    </location>
</feature>
<organism evidence="2 3">
    <name type="scientific">Metallosphaera cuprina (strain Ar-4)</name>
    <dbReference type="NCBI Taxonomy" id="1006006"/>
    <lineage>
        <taxon>Archaea</taxon>
        <taxon>Thermoproteota</taxon>
        <taxon>Thermoprotei</taxon>
        <taxon>Sulfolobales</taxon>
        <taxon>Sulfolobaceae</taxon>
        <taxon>Metallosphaera</taxon>
    </lineage>
</organism>
<name>F4FYR5_METCR</name>
<gene>
    <name evidence="2" type="ordered locus">Mcup_0195</name>
</gene>
<dbReference type="OrthoDB" id="43019at2157"/>
<accession>F4FYR5</accession>
<dbReference type="AlphaFoldDB" id="F4FYR5"/>
<keyword evidence="1" id="KW-1133">Transmembrane helix</keyword>